<dbReference type="Proteomes" id="UP001059663">
    <property type="component" value="Chromosome"/>
</dbReference>
<gene>
    <name evidence="1" type="ORF">LP422_08620</name>
</gene>
<evidence type="ECO:0000313" key="1">
    <source>
        <dbReference type="EMBL" id="UUZ45926.1"/>
    </source>
</evidence>
<proteinExistence type="predicted"/>
<organism evidence="1 2">
    <name type="scientific">Janibacter limosus</name>
    <dbReference type="NCBI Taxonomy" id="53458"/>
    <lineage>
        <taxon>Bacteria</taxon>
        <taxon>Bacillati</taxon>
        <taxon>Actinomycetota</taxon>
        <taxon>Actinomycetes</taxon>
        <taxon>Micrococcales</taxon>
        <taxon>Intrasporangiaceae</taxon>
        <taxon>Janibacter</taxon>
    </lineage>
</organism>
<protein>
    <submittedName>
        <fullName evidence="1">PD-(D/E)XK nuclease family protein</fullName>
    </submittedName>
</protein>
<dbReference type="EMBL" id="CP087977">
    <property type="protein sequence ID" value="UUZ45926.1"/>
    <property type="molecule type" value="Genomic_DNA"/>
</dbReference>
<sequence>MQADDGLLTRMLPILGRSVEPRFNIFDVMHHGLHEKQISNVFSWLLKADATHGLGERFAKIFIDEINGRRSWAPALSSTGYAVQQEINTSTGDDPPDIADIVLESEEAVIVVENYFTSDGHGHSYKRYLDYGERDGRNGVVVLLCGSEDASLQTAGWKQAPVLTYGRLVSRLWDEMSADAAYAGDHPDARAFIGQMHQKFVKGDWKMDSRDVLKFVVAMCDSGEVRRYQLQRQDLAAEEFASDLAEQARERFSEGRELLQQVKNRLKQFSSGPLATQLNATFGTDFVRGVSARYSGTYQWTINFDVRGLEAALDEARLQIKFGPSAWYANSQDDSSAIHGPDRAGGLLAALPHTLGTGRDPPIRSLPAGGRRRTRPRRPQTARRDSAMAPGDGTLWRWAVGSRKPPRPSSTSTSSSWQRTSSTA</sequence>
<accession>A0AC61U7B1</accession>
<name>A0AC61U7B1_9MICO</name>
<evidence type="ECO:0000313" key="2">
    <source>
        <dbReference type="Proteomes" id="UP001059663"/>
    </source>
</evidence>
<reference evidence="1" key="1">
    <citation type="submission" date="2021-11" db="EMBL/GenBank/DDBJ databases">
        <title>Study of the species diversity of bacterial strains isolated from a unique natural object - Shulgan-Tash cave (Bashkiria).</title>
        <authorList>
            <person name="Sazanova A.L."/>
            <person name="Chirak E.R."/>
            <person name="Safronova V.I."/>
        </authorList>
    </citation>
    <scope>NUCLEOTIDE SEQUENCE</scope>
    <source>
        <strain evidence="1">P1</strain>
    </source>
</reference>